<keyword evidence="6" id="KW-0862">Zinc</keyword>
<dbReference type="SMART" id="SM00518">
    <property type="entry name" value="AP2Ec"/>
    <property type="match status" value="1"/>
</dbReference>
<evidence type="ECO:0000259" key="9">
    <source>
        <dbReference type="Pfam" id="PF01261"/>
    </source>
</evidence>
<evidence type="ECO:0000256" key="3">
    <source>
        <dbReference type="ARBA" id="ARBA00022723"/>
    </source>
</evidence>
<feature type="compositionally biased region" description="Low complexity" evidence="8">
    <location>
        <begin position="569"/>
        <end position="583"/>
    </location>
</feature>
<feature type="region of interest" description="Disordered" evidence="8">
    <location>
        <begin position="493"/>
        <end position="512"/>
    </location>
</feature>
<evidence type="ECO:0000256" key="7">
    <source>
        <dbReference type="ARBA" id="ARBA00023204"/>
    </source>
</evidence>
<dbReference type="PROSITE" id="PS00731">
    <property type="entry name" value="AP_NUCLEASE_F2_3"/>
    <property type="match status" value="1"/>
</dbReference>
<evidence type="ECO:0000256" key="2">
    <source>
        <dbReference type="ARBA" id="ARBA00005340"/>
    </source>
</evidence>
<dbReference type="Pfam" id="PF01261">
    <property type="entry name" value="AP_endonuc_2"/>
    <property type="match status" value="1"/>
</dbReference>
<dbReference type="PROSITE" id="PS00730">
    <property type="entry name" value="AP_NUCLEASE_F2_2"/>
    <property type="match status" value="1"/>
</dbReference>
<comment type="cofactor">
    <cofactor evidence="1">
        <name>Zn(2+)</name>
        <dbReference type="ChEBI" id="CHEBI:29105"/>
    </cofactor>
</comment>
<feature type="compositionally biased region" description="Basic and acidic residues" evidence="8">
    <location>
        <begin position="497"/>
        <end position="512"/>
    </location>
</feature>
<feature type="region of interest" description="Disordered" evidence="8">
    <location>
        <begin position="523"/>
        <end position="583"/>
    </location>
</feature>
<dbReference type="InterPro" id="IPR018246">
    <property type="entry name" value="AP_endonuc_F2_Zn_BS"/>
</dbReference>
<dbReference type="NCBIfam" id="TIGR00587">
    <property type="entry name" value="nfo"/>
    <property type="match status" value="1"/>
</dbReference>
<keyword evidence="7" id="KW-0234">DNA repair</keyword>
<keyword evidence="10" id="KW-0456">Lyase</keyword>
<feature type="compositionally biased region" description="Basic and acidic residues" evidence="8">
    <location>
        <begin position="41"/>
        <end position="50"/>
    </location>
</feature>
<feature type="region of interest" description="Disordered" evidence="8">
    <location>
        <begin position="1"/>
        <end position="186"/>
    </location>
</feature>
<dbReference type="Gene3D" id="3.20.20.150">
    <property type="entry name" value="Divalent-metal-dependent TIM barrel enzymes"/>
    <property type="match status" value="1"/>
</dbReference>
<organism evidence="10 11">
    <name type="scientific">Lithohypha guttulata</name>
    <dbReference type="NCBI Taxonomy" id="1690604"/>
    <lineage>
        <taxon>Eukaryota</taxon>
        <taxon>Fungi</taxon>
        <taxon>Dikarya</taxon>
        <taxon>Ascomycota</taxon>
        <taxon>Pezizomycotina</taxon>
        <taxon>Eurotiomycetes</taxon>
        <taxon>Chaetothyriomycetidae</taxon>
        <taxon>Chaetothyriales</taxon>
        <taxon>Trichomeriaceae</taxon>
        <taxon>Lithohypha</taxon>
    </lineage>
</organism>
<comment type="similarity">
    <text evidence="2">Belongs to the AP endonuclease 2 family.</text>
</comment>
<gene>
    <name evidence="10" type="primary">APN1</name>
    <name evidence="10" type="ORF">LTR24_010198</name>
</gene>
<sequence length="583" mass="64639">MPPRPRATGEDKALAVRQSSRKRKHVEVKPESIPQPSHHALKQEDVKDSDEGTTGTTTTSKSSNRRRKPKQDAVLDEPSRTDIANDQKEVVLDIVVDSATNVQRAKKAKTNGTVKPTTADDSSSDLSSAPVEEEKLRLKRKPKPKTKEEKVDSSSELSPVPDEEEESKPKKKRKRKTKEEKEAEAMPLAPRTAGLNMFVGAHVSIAKGVENAITNAVHIGGNAMAMFLQSQRKWENPNLKPENRDAFISACSHHSYDAKQHIVPHGSYLVNLAAKDAAQAKKSYDFFLADLQRCEALGIKYYNFHPGATNKEPLPDAIERLAGNLNKALSETSTVVPLLENMAGTESIIGSRFIDLAQIIAKIKPEYLSRIGICIDTCHTFAAGYDLRTPQAFKKTFQELDGAVGLKYLKAMHLNDSKGMFNSHKDLHQNIGTGFLGLRAFHSIMNEPRLTNIPLILETPCERPDPEDSKKTIDDKTVWSREIKLLESLTGMDPESDSYKKLERDLADQGKEERDKMIRWVADKEEKEREKAAKAELKARKKLEKAEKGQQSISGMFGAKGKKKPRTPSESSSLSSASGSGSD</sequence>
<keyword evidence="11" id="KW-1185">Reference proteome</keyword>
<dbReference type="PANTHER" id="PTHR21445:SF0">
    <property type="entry name" value="APURINIC-APYRIMIDINIC ENDONUCLEASE"/>
    <property type="match status" value="1"/>
</dbReference>
<dbReference type="PANTHER" id="PTHR21445">
    <property type="entry name" value="ENDONUCLEASE IV ENDODEOXYRIBONUCLEASE IV"/>
    <property type="match status" value="1"/>
</dbReference>
<evidence type="ECO:0000313" key="10">
    <source>
        <dbReference type="EMBL" id="KAK5074462.1"/>
    </source>
</evidence>
<evidence type="ECO:0000256" key="6">
    <source>
        <dbReference type="ARBA" id="ARBA00022833"/>
    </source>
</evidence>
<dbReference type="InterPro" id="IPR036237">
    <property type="entry name" value="Xyl_isomerase-like_sf"/>
</dbReference>
<dbReference type="EC" id="4.2.99.18" evidence="10"/>
<evidence type="ECO:0000256" key="1">
    <source>
        <dbReference type="ARBA" id="ARBA00001947"/>
    </source>
</evidence>
<protein>
    <submittedName>
        <fullName evidence="10">DNA-(Apurinic or apyrimidinic site) lyase</fullName>
        <ecNumber evidence="10">4.2.99.18</ecNumber>
    </submittedName>
</protein>
<evidence type="ECO:0000256" key="5">
    <source>
        <dbReference type="ARBA" id="ARBA00022801"/>
    </source>
</evidence>
<evidence type="ECO:0000256" key="8">
    <source>
        <dbReference type="SAM" id="MobiDB-lite"/>
    </source>
</evidence>
<dbReference type="EMBL" id="JAVRRG010000287">
    <property type="protein sequence ID" value="KAK5074462.1"/>
    <property type="molecule type" value="Genomic_DNA"/>
</dbReference>
<feature type="domain" description="Xylose isomerase-like TIM barrel" evidence="9">
    <location>
        <begin position="215"/>
        <end position="474"/>
    </location>
</feature>
<evidence type="ECO:0000313" key="11">
    <source>
        <dbReference type="Proteomes" id="UP001345013"/>
    </source>
</evidence>
<reference evidence="10 11" key="1">
    <citation type="submission" date="2023-08" db="EMBL/GenBank/DDBJ databases">
        <title>Black Yeasts Isolated from many extreme environments.</title>
        <authorList>
            <person name="Coleine C."/>
            <person name="Stajich J.E."/>
            <person name="Selbmann L."/>
        </authorList>
    </citation>
    <scope>NUCLEOTIDE SEQUENCE [LARGE SCALE GENOMIC DNA]</scope>
    <source>
        <strain evidence="10 11">CCFEE 5885</strain>
    </source>
</reference>
<proteinExistence type="inferred from homology"/>
<keyword evidence="4" id="KW-0227">DNA damage</keyword>
<dbReference type="InterPro" id="IPR013022">
    <property type="entry name" value="Xyl_isomerase-like_TIM-brl"/>
</dbReference>
<keyword evidence="3" id="KW-0479">Metal-binding</keyword>
<dbReference type="CDD" id="cd00019">
    <property type="entry name" value="AP2Ec"/>
    <property type="match status" value="1"/>
</dbReference>
<dbReference type="HAMAP" id="MF_00152">
    <property type="entry name" value="Nfo"/>
    <property type="match status" value="1"/>
</dbReference>
<evidence type="ECO:0000256" key="4">
    <source>
        <dbReference type="ARBA" id="ARBA00022763"/>
    </source>
</evidence>
<dbReference type="Proteomes" id="UP001345013">
    <property type="component" value="Unassembled WGS sequence"/>
</dbReference>
<dbReference type="InterPro" id="IPR001719">
    <property type="entry name" value="AP_endonuc_2"/>
</dbReference>
<feature type="compositionally biased region" description="Basic and acidic residues" evidence="8">
    <location>
        <begin position="523"/>
        <end position="548"/>
    </location>
</feature>
<keyword evidence="5" id="KW-0378">Hydrolase</keyword>
<accession>A0ABR0JUP0</accession>
<name>A0ABR0JUP0_9EURO</name>
<dbReference type="GO" id="GO:0140078">
    <property type="term" value="F:class I DNA-(apurinic or apyrimidinic site) endonuclease activity"/>
    <property type="evidence" value="ECO:0007669"/>
    <property type="project" value="UniProtKB-EC"/>
</dbReference>
<feature type="compositionally biased region" description="Basic and acidic residues" evidence="8">
    <location>
        <begin position="70"/>
        <end position="91"/>
    </location>
</feature>
<dbReference type="PROSITE" id="PS51432">
    <property type="entry name" value="AP_NUCLEASE_F2_4"/>
    <property type="match status" value="1"/>
</dbReference>
<comment type="caution">
    <text evidence="10">The sequence shown here is derived from an EMBL/GenBank/DDBJ whole genome shotgun (WGS) entry which is preliminary data.</text>
</comment>
<dbReference type="SUPFAM" id="SSF51658">
    <property type="entry name" value="Xylose isomerase-like"/>
    <property type="match status" value="1"/>
</dbReference>